<sequence length="560" mass="58012">MTVSRARAGLGLAAAAAILLAVAGAAAQNPPRSLVPDAAPSERPGPVRESDVRVDRLEAPGRASVGLLGPGESGLPEDLWNGADRATVAALLRRLPPYYRSATARDLARRLLLSTGRMPAGGISDAELLALRMERLLTMGQAQSVVALAEAAGGGISEPEVAEILAEAQFALGEVDSACDTVQVAVRAGGSGYWQRASVFCDLRADRRADAELMRSLIAESGDPDTIFRDLADAVADETPVTVEADPSMRALHLAMLQAAPSATLTRAENLPPYLAAIVASGSGHDPATRIAAGERAVAQAGLAPSVVMLVYDMEGAADSPSPYREPVVSAMVTQETAGRAEALNELWSRAAKSGDHDLAAGYAQGILQRLEPGSAVAFLAPAAIRMSLLNGGYERAEAWMRILDRGASSGGGDLVQANTAFLPLAQVAGLTGTDTRKLRVWWSVTTDQPQGRTRALRVLMALDALGRPADADLWADLLAGDMQAVAGVDEPALWRQLVMASGNGATGVALLAALALTGTDSAGELDPVTLSTITGVLRRAGLQAEARQLAIEAVIAQGD</sequence>
<evidence type="ECO:0000313" key="4">
    <source>
        <dbReference type="Proteomes" id="UP000229498"/>
    </source>
</evidence>
<evidence type="ECO:0008006" key="5">
    <source>
        <dbReference type="Google" id="ProtNLM"/>
    </source>
</evidence>
<dbReference type="EMBL" id="PHIG01000011">
    <property type="protein sequence ID" value="PJK31040.1"/>
    <property type="molecule type" value="Genomic_DNA"/>
</dbReference>
<dbReference type="AlphaFoldDB" id="A0A2M9G5R0"/>
<feature type="chain" id="PRO_5014747676" description="Antifreeze glycopeptide" evidence="2">
    <location>
        <begin position="28"/>
        <end position="560"/>
    </location>
</feature>
<keyword evidence="2" id="KW-0732">Signal</keyword>
<dbReference type="RefSeq" id="WP_109792491.1">
    <property type="nucleotide sequence ID" value="NZ_PHIG01000011.1"/>
</dbReference>
<evidence type="ECO:0000256" key="2">
    <source>
        <dbReference type="SAM" id="SignalP"/>
    </source>
</evidence>
<accession>A0A2M9G5R0</accession>
<protein>
    <recommendedName>
        <fullName evidence="5">Antifreeze glycopeptide</fullName>
    </recommendedName>
</protein>
<keyword evidence="4" id="KW-1185">Reference proteome</keyword>
<proteinExistence type="predicted"/>
<reference evidence="3 4" key="1">
    <citation type="submission" date="2017-11" db="EMBL/GenBank/DDBJ databases">
        <title>Draft genome sequence of Rhizobiales bacterium SY3-13.</title>
        <authorList>
            <person name="Sun C."/>
        </authorList>
    </citation>
    <scope>NUCLEOTIDE SEQUENCE [LARGE SCALE GENOMIC DNA]</scope>
    <source>
        <strain evidence="3 4">SY3-13</strain>
    </source>
</reference>
<gene>
    <name evidence="3" type="ORF">CVT23_04045</name>
</gene>
<evidence type="ECO:0000313" key="3">
    <source>
        <dbReference type="EMBL" id="PJK31040.1"/>
    </source>
</evidence>
<name>A0A2M9G5R0_9PROT</name>
<comment type="caution">
    <text evidence="3">The sequence shown here is derived from an EMBL/GenBank/DDBJ whole genome shotgun (WGS) entry which is preliminary data.</text>
</comment>
<feature type="region of interest" description="Disordered" evidence="1">
    <location>
        <begin position="30"/>
        <end position="53"/>
    </location>
</feature>
<dbReference type="Proteomes" id="UP000229498">
    <property type="component" value="Unassembled WGS sequence"/>
</dbReference>
<evidence type="ECO:0000256" key="1">
    <source>
        <dbReference type="SAM" id="MobiDB-lite"/>
    </source>
</evidence>
<feature type="signal peptide" evidence="2">
    <location>
        <begin position="1"/>
        <end position="27"/>
    </location>
</feature>
<organism evidence="3 4">
    <name type="scientific">Minwuia thermotolerans</name>
    <dbReference type="NCBI Taxonomy" id="2056226"/>
    <lineage>
        <taxon>Bacteria</taxon>
        <taxon>Pseudomonadati</taxon>
        <taxon>Pseudomonadota</taxon>
        <taxon>Alphaproteobacteria</taxon>
        <taxon>Minwuiales</taxon>
        <taxon>Minwuiaceae</taxon>
        <taxon>Minwuia</taxon>
    </lineage>
</organism>